<feature type="domain" description="Kinesin motor" evidence="12">
    <location>
        <begin position="1"/>
        <end position="65"/>
    </location>
</feature>
<dbReference type="Gene3D" id="2.60.200.20">
    <property type="match status" value="1"/>
</dbReference>
<dbReference type="GO" id="GO:0007018">
    <property type="term" value="P:microtubule-based movement"/>
    <property type="evidence" value="ECO:0007669"/>
    <property type="project" value="InterPro"/>
</dbReference>
<evidence type="ECO:0000256" key="2">
    <source>
        <dbReference type="ARBA" id="ARBA00022490"/>
    </source>
</evidence>
<keyword evidence="6 10" id="KW-0175">Coiled coil</keyword>
<feature type="coiled-coil region" evidence="10">
    <location>
        <begin position="313"/>
        <end position="394"/>
    </location>
</feature>
<dbReference type="InterPro" id="IPR032405">
    <property type="entry name" value="Kinesin_assoc"/>
</dbReference>
<evidence type="ECO:0000313" key="13">
    <source>
        <dbReference type="EMBL" id="KAF7402141.1"/>
    </source>
</evidence>
<dbReference type="InterPro" id="IPR027417">
    <property type="entry name" value="P-loop_NTPase"/>
</dbReference>
<dbReference type="GO" id="GO:0008017">
    <property type="term" value="F:microtubule binding"/>
    <property type="evidence" value="ECO:0007669"/>
    <property type="project" value="InterPro"/>
</dbReference>
<dbReference type="PROSITE" id="PS50006">
    <property type="entry name" value="FHA_DOMAIN"/>
    <property type="match status" value="1"/>
</dbReference>
<evidence type="ECO:0008006" key="15">
    <source>
        <dbReference type="Google" id="ProtNLM"/>
    </source>
</evidence>
<keyword evidence="8" id="KW-0206">Cytoskeleton</keyword>
<dbReference type="Pfam" id="PF00225">
    <property type="entry name" value="Kinesin"/>
    <property type="match status" value="1"/>
</dbReference>
<evidence type="ECO:0000256" key="10">
    <source>
        <dbReference type="SAM" id="Coils"/>
    </source>
</evidence>
<dbReference type="GO" id="GO:0005524">
    <property type="term" value="F:ATP binding"/>
    <property type="evidence" value="ECO:0007669"/>
    <property type="project" value="UniProtKB-KW"/>
</dbReference>
<proteinExistence type="inferred from homology"/>
<gene>
    <name evidence="13" type="ORF">H0235_015477</name>
</gene>
<evidence type="ECO:0000313" key="14">
    <source>
        <dbReference type="Proteomes" id="UP000600918"/>
    </source>
</evidence>
<evidence type="ECO:0000256" key="1">
    <source>
        <dbReference type="ARBA" id="ARBA00004245"/>
    </source>
</evidence>
<dbReference type="EMBL" id="JACSDY010000017">
    <property type="protein sequence ID" value="KAF7402141.1"/>
    <property type="molecule type" value="Genomic_DNA"/>
</dbReference>
<evidence type="ECO:0000256" key="7">
    <source>
        <dbReference type="ARBA" id="ARBA00023175"/>
    </source>
</evidence>
<dbReference type="InterPro" id="IPR001752">
    <property type="entry name" value="Kinesin_motor_dom"/>
</dbReference>
<accession>A0A834K8M5</accession>
<evidence type="ECO:0000256" key="5">
    <source>
        <dbReference type="ARBA" id="ARBA00022840"/>
    </source>
</evidence>
<keyword evidence="4" id="KW-0547">Nucleotide-binding</keyword>
<dbReference type="FunFam" id="2.60.200.20:FF:000050">
    <property type="entry name" value="Kinesin-like protein, KLP38B"/>
    <property type="match status" value="1"/>
</dbReference>
<evidence type="ECO:0000256" key="6">
    <source>
        <dbReference type="ARBA" id="ARBA00023054"/>
    </source>
</evidence>
<evidence type="ECO:0000259" key="12">
    <source>
        <dbReference type="PROSITE" id="PS50067"/>
    </source>
</evidence>
<dbReference type="Gene3D" id="3.40.850.10">
    <property type="entry name" value="Kinesin motor domain"/>
    <property type="match status" value="1"/>
</dbReference>
<evidence type="ECO:0000256" key="3">
    <source>
        <dbReference type="ARBA" id="ARBA00022701"/>
    </source>
</evidence>
<keyword evidence="14" id="KW-1185">Reference proteome</keyword>
<keyword evidence="3" id="KW-0493">Microtubule</keyword>
<organism evidence="13 14">
    <name type="scientific">Vespula pensylvanica</name>
    <name type="common">Western yellow jacket</name>
    <name type="synonym">Wasp</name>
    <dbReference type="NCBI Taxonomy" id="30213"/>
    <lineage>
        <taxon>Eukaryota</taxon>
        <taxon>Metazoa</taxon>
        <taxon>Ecdysozoa</taxon>
        <taxon>Arthropoda</taxon>
        <taxon>Hexapoda</taxon>
        <taxon>Insecta</taxon>
        <taxon>Pterygota</taxon>
        <taxon>Neoptera</taxon>
        <taxon>Endopterygota</taxon>
        <taxon>Hymenoptera</taxon>
        <taxon>Apocrita</taxon>
        <taxon>Aculeata</taxon>
        <taxon>Vespoidea</taxon>
        <taxon>Vespidae</taxon>
        <taxon>Vespinae</taxon>
        <taxon>Vespula</taxon>
    </lineage>
</organism>
<feature type="coiled-coil region" evidence="10">
    <location>
        <begin position="80"/>
        <end position="149"/>
    </location>
</feature>
<evidence type="ECO:0000256" key="4">
    <source>
        <dbReference type="ARBA" id="ARBA00022741"/>
    </source>
</evidence>
<sequence length="724" mass="83167">MSCYQLNPTSTDYKKLSSKIIMKKRKEESLGGNSRTAMLGTVSPANIHLEETLATLRYACQARAIVNRIRINEDPHDRLIRELKAEVLRLRGVREGYERQLGVCPRKLVDSIESNVKDSKEIERKQEEINRLKEQLKKTEEQLAATQKSSLEKLQETEERKNSELKYLRRCGIAVEIDLREKDKQPCLINLTADPMLSGTLLYLIPPGLVRIGKHSENSETFKKVPLDIVLDGPLVRKLHCTIENKNGKLMLLPEMDGDTFVNGQVVSGKVHLKHGDRLVIGGNHYFKVSNPHDETGNIQISSQAIDFEFAHQEILKIQEEKLRAELEESKQKAIKELENAKREVELQLGSQKSTYERKIEVLGSTLEEQKLALEEINRRKQEFELEKEILASEIETNNRIRKIQQVETKPNVSPYKSNFLQELESILNETTADFESALKIKTSAETIKAGGISLHEMQILVREATERCREEFNQQQTLIDKNLKPVIRVRDKDRKRETLWEPMRFLDWVHQLRDYDIENSLKELQNSENDWIPFEDTETFDDSLNNSRISINLTPVKKHLNESFQQLSIDTSMHDSTMQEEISESQQRKNVSIYLMQIERATQSLSKLCQQCESSEINNTISDSLDRVQNIIVDIRSMLLVKNLKDSKNESVSSNGSINNTVIEKTDCTNSVQLVDNNLPKEDIKLNASPVKSNLRSNTTAHSKIGNIPKSVRFTDKIQHHLT</sequence>
<comment type="subcellular location">
    <subcellularLocation>
        <location evidence="1">Cytoplasm</location>
        <location evidence="1">Cytoskeleton</location>
    </subcellularLocation>
</comment>
<evidence type="ECO:0000259" key="11">
    <source>
        <dbReference type="PROSITE" id="PS50006"/>
    </source>
</evidence>
<dbReference type="PANTHER" id="PTHR47117:SF5">
    <property type="entry name" value="KINESIN-LIKE PROTEIN KIF14"/>
    <property type="match status" value="1"/>
</dbReference>
<dbReference type="PANTHER" id="PTHR47117">
    <property type="entry name" value="STAR-RELATED LIPID TRANSFER PROTEIN 9"/>
    <property type="match status" value="1"/>
</dbReference>
<keyword evidence="7" id="KW-0505">Motor protein</keyword>
<reference evidence="13" key="1">
    <citation type="journal article" date="2020" name="G3 (Bethesda)">
        <title>High-Quality Assemblies for Three Invasive Social Wasps from the &lt;i&gt;Vespula&lt;/i&gt; Genus.</title>
        <authorList>
            <person name="Harrop T.W.R."/>
            <person name="Guhlin J."/>
            <person name="McLaughlin G.M."/>
            <person name="Permina E."/>
            <person name="Stockwell P."/>
            <person name="Gilligan J."/>
            <person name="Le Lec M.F."/>
            <person name="Gruber M.A.M."/>
            <person name="Quinn O."/>
            <person name="Lovegrove M."/>
            <person name="Duncan E.J."/>
            <person name="Remnant E.J."/>
            <person name="Van Eeckhoven J."/>
            <person name="Graham B."/>
            <person name="Knapp R.A."/>
            <person name="Langford K.W."/>
            <person name="Kronenberg Z."/>
            <person name="Press M.O."/>
            <person name="Eacker S.M."/>
            <person name="Wilson-Rankin E.E."/>
            <person name="Purcell J."/>
            <person name="Lester P.J."/>
            <person name="Dearden P.K."/>
        </authorList>
    </citation>
    <scope>NUCLEOTIDE SEQUENCE</scope>
    <source>
        <strain evidence="13">Volc-1</strain>
    </source>
</reference>
<evidence type="ECO:0000256" key="9">
    <source>
        <dbReference type="PROSITE-ProRule" id="PRU00283"/>
    </source>
</evidence>
<feature type="domain" description="FHA" evidence="11">
    <location>
        <begin position="210"/>
        <end position="267"/>
    </location>
</feature>
<dbReference type="SUPFAM" id="SSF49879">
    <property type="entry name" value="SMAD/FHA domain"/>
    <property type="match status" value="1"/>
</dbReference>
<dbReference type="PROSITE" id="PS50067">
    <property type="entry name" value="KINESIN_MOTOR_2"/>
    <property type="match status" value="1"/>
</dbReference>
<comment type="similarity">
    <text evidence="9">Belongs to the TRAFAC class myosin-kinesin ATPase superfamily. Kinesin family.</text>
</comment>
<comment type="caution">
    <text evidence="13">The sequence shown here is derived from an EMBL/GenBank/DDBJ whole genome shotgun (WGS) entry which is preliminary data.</text>
</comment>
<dbReference type="Pfam" id="PF16183">
    <property type="entry name" value="Kinesin_assoc"/>
    <property type="match status" value="1"/>
</dbReference>
<dbReference type="GO" id="GO:0005874">
    <property type="term" value="C:microtubule"/>
    <property type="evidence" value="ECO:0007669"/>
    <property type="project" value="UniProtKB-KW"/>
</dbReference>
<keyword evidence="5" id="KW-0067">ATP-binding</keyword>
<dbReference type="InterPro" id="IPR036961">
    <property type="entry name" value="Kinesin_motor_dom_sf"/>
</dbReference>
<dbReference type="SUPFAM" id="SSF52540">
    <property type="entry name" value="P-loop containing nucleoside triphosphate hydrolases"/>
    <property type="match status" value="1"/>
</dbReference>
<name>A0A834K8M5_VESPE</name>
<dbReference type="Proteomes" id="UP000600918">
    <property type="component" value="Unassembled WGS sequence"/>
</dbReference>
<keyword evidence="2" id="KW-0963">Cytoplasm</keyword>
<dbReference type="InterPro" id="IPR008984">
    <property type="entry name" value="SMAD_FHA_dom_sf"/>
</dbReference>
<dbReference type="Pfam" id="PF00498">
    <property type="entry name" value="FHA"/>
    <property type="match status" value="1"/>
</dbReference>
<protein>
    <recommendedName>
        <fullName evidence="15">Kinesin-like protein KIF14</fullName>
    </recommendedName>
</protein>
<dbReference type="InterPro" id="IPR000253">
    <property type="entry name" value="FHA_dom"/>
</dbReference>
<comment type="caution">
    <text evidence="9">Lacks conserved residue(s) required for the propagation of feature annotation.</text>
</comment>
<evidence type="ECO:0000256" key="8">
    <source>
        <dbReference type="ARBA" id="ARBA00023212"/>
    </source>
</evidence>
<dbReference type="AlphaFoldDB" id="A0A834K8M5"/>
<dbReference type="GO" id="GO:0003777">
    <property type="term" value="F:microtubule motor activity"/>
    <property type="evidence" value="ECO:0007669"/>
    <property type="project" value="InterPro"/>
</dbReference>